<protein>
    <submittedName>
        <fullName evidence="1">Uncharacterized protein</fullName>
    </submittedName>
</protein>
<sequence>MTLIQRFSNNVGPYKMYGIKLYTNFHFLELLFVQFFHSGAIVEDNETKITKVGLQKTSVGASATAKSYHDKKKNIILYFQFFVLKKRKKWKLINFKSLVAIDGLTNRLEIDTALNYNIPAPVHRYGSSGFTSLKKCPSIINTSSDILTFSKKKISIQIQKLILIKENGVYGHGNSGNKERQCKIHFYIKSYTIIIILINKNLYNKKYHSLCKHKNGTLSLLVRPDIKCSFISITEIKYLFCLQPHENIVLQSRQITIFSGFAFKRTKASVVSFTKRCLFSVDRFITSFESIQFRSSRCTHVGSNIIIIKKEDY</sequence>
<reference evidence="1 2" key="1">
    <citation type="submission" date="2019-08" db="EMBL/GenBank/DDBJ databases">
        <title>The genome of the soybean aphid Biotype 1, its phylome, world population structure and adaptation to the North American continent.</title>
        <authorList>
            <person name="Giordano R."/>
            <person name="Donthu R.K."/>
            <person name="Hernandez A.G."/>
            <person name="Wright C.L."/>
            <person name="Zimin A.V."/>
        </authorList>
    </citation>
    <scope>NUCLEOTIDE SEQUENCE [LARGE SCALE GENOMIC DNA]</scope>
    <source>
        <tissue evidence="1">Whole aphids</tissue>
    </source>
</reference>
<proteinExistence type="predicted"/>
<evidence type="ECO:0000313" key="1">
    <source>
        <dbReference type="EMBL" id="KAE9535971.1"/>
    </source>
</evidence>
<name>A0A6G0TNP7_APHGL</name>
<keyword evidence="2" id="KW-1185">Reference proteome</keyword>
<gene>
    <name evidence="1" type="ORF">AGLY_007872</name>
</gene>
<evidence type="ECO:0000313" key="2">
    <source>
        <dbReference type="Proteomes" id="UP000475862"/>
    </source>
</evidence>
<dbReference type="Proteomes" id="UP000475862">
    <property type="component" value="Unassembled WGS sequence"/>
</dbReference>
<accession>A0A6G0TNP7</accession>
<organism evidence="1 2">
    <name type="scientific">Aphis glycines</name>
    <name type="common">Soybean aphid</name>
    <dbReference type="NCBI Taxonomy" id="307491"/>
    <lineage>
        <taxon>Eukaryota</taxon>
        <taxon>Metazoa</taxon>
        <taxon>Ecdysozoa</taxon>
        <taxon>Arthropoda</taxon>
        <taxon>Hexapoda</taxon>
        <taxon>Insecta</taxon>
        <taxon>Pterygota</taxon>
        <taxon>Neoptera</taxon>
        <taxon>Paraneoptera</taxon>
        <taxon>Hemiptera</taxon>
        <taxon>Sternorrhyncha</taxon>
        <taxon>Aphidomorpha</taxon>
        <taxon>Aphidoidea</taxon>
        <taxon>Aphididae</taxon>
        <taxon>Aphidini</taxon>
        <taxon>Aphis</taxon>
        <taxon>Aphis</taxon>
    </lineage>
</organism>
<comment type="caution">
    <text evidence="1">The sequence shown here is derived from an EMBL/GenBank/DDBJ whole genome shotgun (WGS) entry which is preliminary data.</text>
</comment>
<dbReference type="AlphaFoldDB" id="A0A6G0TNP7"/>
<dbReference type="EMBL" id="VYZN01000025">
    <property type="protein sequence ID" value="KAE9535971.1"/>
    <property type="molecule type" value="Genomic_DNA"/>
</dbReference>